<evidence type="ECO:0000313" key="2">
    <source>
        <dbReference type="EMBL" id="CAA7398563.1"/>
    </source>
</evidence>
<name>A0A7I8IW00_SPIIN</name>
<dbReference type="Proteomes" id="UP000663760">
    <property type="component" value="Chromosome 6"/>
</dbReference>
<sequence>MLIQPYFIMFVINNLV</sequence>
<reference evidence="1" key="1">
    <citation type="submission" date="2019-12" db="EMBL/GenBank/DDBJ databases">
        <authorList>
            <person name="Scholz U."/>
            <person name="Mascher M."/>
            <person name="Fiebig A."/>
        </authorList>
    </citation>
    <scope>NUCLEOTIDE SEQUENCE</scope>
</reference>
<protein>
    <submittedName>
        <fullName evidence="1">Uncharacterized protein</fullName>
    </submittedName>
</protein>
<keyword evidence="3" id="KW-1185">Reference proteome</keyword>
<proteinExistence type="predicted"/>
<evidence type="ECO:0000313" key="3">
    <source>
        <dbReference type="Proteomes" id="UP000663760"/>
    </source>
</evidence>
<dbReference type="AlphaFoldDB" id="A0A7I8IW00"/>
<gene>
    <name evidence="1" type="ORF">SI7747_06008570</name>
    <name evidence="2" type="ORF">SI8410_06009228</name>
</gene>
<dbReference type="EMBL" id="LR743593">
    <property type="protein sequence ID" value="CAA2622532.1"/>
    <property type="molecule type" value="Genomic_DNA"/>
</dbReference>
<organism evidence="1">
    <name type="scientific">Spirodela intermedia</name>
    <name type="common">Intermediate duckweed</name>
    <dbReference type="NCBI Taxonomy" id="51605"/>
    <lineage>
        <taxon>Eukaryota</taxon>
        <taxon>Viridiplantae</taxon>
        <taxon>Streptophyta</taxon>
        <taxon>Embryophyta</taxon>
        <taxon>Tracheophyta</taxon>
        <taxon>Spermatophyta</taxon>
        <taxon>Magnoliopsida</taxon>
        <taxon>Liliopsida</taxon>
        <taxon>Araceae</taxon>
        <taxon>Lemnoideae</taxon>
        <taxon>Spirodela</taxon>
    </lineage>
</organism>
<dbReference type="EMBL" id="LR746269">
    <property type="protein sequence ID" value="CAA7398563.1"/>
    <property type="molecule type" value="Genomic_DNA"/>
</dbReference>
<accession>A0A7I8IW00</accession>
<evidence type="ECO:0000313" key="1">
    <source>
        <dbReference type="EMBL" id="CAA2622532.1"/>
    </source>
</evidence>